<evidence type="ECO:0000256" key="4">
    <source>
        <dbReference type="SAM" id="Phobius"/>
    </source>
</evidence>
<dbReference type="PANTHER" id="PTHR43531:SF11">
    <property type="entry name" value="METHYL-ACCEPTING CHEMOTAXIS PROTEIN 3"/>
    <property type="match status" value="1"/>
</dbReference>
<feature type="transmembrane region" description="Helical" evidence="4">
    <location>
        <begin position="12"/>
        <end position="30"/>
    </location>
</feature>
<sequence>MFGIKNMNIGKKIIVAPAIAVLFLIILAIFSNNALKSDKHTLNEIVQVKFELYKTSSKLLSDINLYNSILYKVFSYATGKYEQFMIDEQLVLLDKLKITISKDMNNFLKAPYLTEVNKKSIESVNKELIEYNLTIRDAVDMLSVDLGMATPMLSVTDEIFLKINEQLNAINKIANEENKSSYLDALEKIDSTIYTLYALIIIALIVLFFVILAITNSIKDPLQKFQNGLLEFFKYLNQETSESKLIDINSTDELGIMAKEVNRNILNTNESIQKDRLVVESAIKCANEAKKGLLNTRIEGITRNPSLNELKDVINQMLEATESNIKKAMNILSLYTNYDYRKKIDISGLDGDLKALCTDINNLGIAITSMLVENKKIGLVLSSNAENLSKNVEKLTESANMQAASLEETAAAIEQITANMQNSSQNIVKMTSYANEVSSSVVIGQDLASRTALSMDEINTQTNAIADSITIIDQIAFQTNILSLNAAVEAATAGEAGKGFAVVAAEVRNLASRSAEAAKEIKDLVINATNKANEGKNISNEMIQGYEKLNNNIHNTLSLINEVSRSSKEQFSAMEQINDTVNNLDNVTQQNAASASEANKVAREVNEIAEKVVEHTNEKEFEGK</sequence>
<keyword evidence="3" id="KW-0807">Transducer</keyword>
<dbReference type="GO" id="GO:0004888">
    <property type="term" value="F:transmembrane signaling receptor activity"/>
    <property type="evidence" value="ECO:0007669"/>
    <property type="project" value="TreeGrafter"/>
</dbReference>
<dbReference type="AlphaFoldDB" id="A0AAD0SS93"/>
<dbReference type="PANTHER" id="PTHR43531">
    <property type="entry name" value="PROTEIN ICFG"/>
    <property type="match status" value="1"/>
</dbReference>
<feature type="domain" description="Methyl-accepting transducer" evidence="5">
    <location>
        <begin position="377"/>
        <end position="606"/>
    </location>
</feature>
<dbReference type="EMBL" id="CP032100">
    <property type="protein sequence ID" value="AXX90641.1"/>
    <property type="molecule type" value="Genomic_DNA"/>
</dbReference>
<dbReference type="RefSeq" id="WP_118887217.1">
    <property type="nucleotide sequence ID" value="NZ_CP032100.1"/>
</dbReference>
<dbReference type="GO" id="GO:0005886">
    <property type="term" value="C:plasma membrane"/>
    <property type="evidence" value="ECO:0007669"/>
    <property type="project" value="TreeGrafter"/>
</dbReference>
<dbReference type="Gene3D" id="1.10.287.950">
    <property type="entry name" value="Methyl-accepting chemotaxis protein"/>
    <property type="match status" value="1"/>
</dbReference>
<evidence type="ECO:0000313" key="7">
    <source>
        <dbReference type="Proteomes" id="UP000263040"/>
    </source>
</evidence>
<evidence type="ECO:0000259" key="5">
    <source>
        <dbReference type="PROSITE" id="PS50111"/>
    </source>
</evidence>
<reference evidence="6 7" key="1">
    <citation type="submission" date="2018-08" db="EMBL/GenBank/DDBJ databases">
        <title>Complete genome of the Arcobacter suis type strain LMG 26152.</title>
        <authorList>
            <person name="Miller W.G."/>
            <person name="Yee E."/>
            <person name="Bono J.L."/>
        </authorList>
    </citation>
    <scope>NUCLEOTIDE SEQUENCE [LARGE SCALE GENOMIC DNA]</scope>
    <source>
        <strain evidence="6 7">CECT 7833</strain>
    </source>
</reference>
<keyword evidence="4" id="KW-1133">Transmembrane helix</keyword>
<dbReference type="SMART" id="SM00283">
    <property type="entry name" value="MA"/>
    <property type="match status" value="1"/>
</dbReference>
<evidence type="ECO:0000256" key="3">
    <source>
        <dbReference type="PROSITE-ProRule" id="PRU00284"/>
    </source>
</evidence>
<dbReference type="Gene3D" id="6.10.340.10">
    <property type="match status" value="1"/>
</dbReference>
<dbReference type="InterPro" id="IPR004089">
    <property type="entry name" value="MCPsignal_dom"/>
</dbReference>
<evidence type="ECO:0000256" key="1">
    <source>
        <dbReference type="ARBA" id="ARBA00022500"/>
    </source>
</evidence>
<dbReference type="Pfam" id="PF00015">
    <property type="entry name" value="MCPsignal"/>
    <property type="match status" value="1"/>
</dbReference>
<gene>
    <name evidence="6" type="ORF">ASUIS_2210</name>
</gene>
<keyword evidence="7" id="KW-1185">Reference proteome</keyword>
<dbReference type="GO" id="GO:0006935">
    <property type="term" value="P:chemotaxis"/>
    <property type="evidence" value="ECO:0007669"/>
    <property type="project" value="UniProtKB-KW"/>
</dbReference>
<dbReference type="SUPFAM" id="SSF58104">
    <property type="entry name" value="Methyl-accepting chemotaxis protein (MCP) signaling domain"/>
    <property type="match status" value="1"/>
</dbReference>
<protein>
    <submittedName>
        <fullName evidence="6">MCP-domain signal transduction protein</fullName>
    </submittedName>
</protein>
<dbReference type="KEGG" id="asui:ASUIS_2210"/>
<dbReference type="InterPro" id="IPR051310">
    <property type="entry name" value="MCP_chemotaxis"/>
</dbReference>
<name>A0AAD0SS93_9BACT</name>
<dbReference type="PROSITE" id="PS50111">
    <property type="entry name" value="CHEMOTAXIS_TRANSDUC_2"/>
    <property type="match status" value="1"/>
</dbReference>
<proteinExistence type="inferred from homology"/>
<dbReference type="GO" id="GO:0007165">
    <property type="term" value="P:signal transduction"/>
    <property type="evidence" value="ECO:0007669"/>
    <property type="project" value="UniProtKB-KW"/>
</dbReference>
<organism evidence="6 7">
    <name type="scientific">Arcobacter suis CECT 7833</name>
    <dbReference type="NCBI Taxonomy" id="663365"/>
    <lineage>
        <taxon>Bacteria</taxon>
        <taxon>Pseudomonadati</taxon>
        <taxon>Campylobacterota</taxon>
        <taxon>Epsilonproteobacteria</taxon>
        <taxon>Campylobacterales</taxon>
        <taxon>Arcobacteraceae</taxon>
        <taxon>Arcobacter</taxon>
    </lineage>
</organism>
<evidence type="ECO:0000313" key="6">
    <source>
        <dbReference type="EMBL" id="AXX90641.1"/>
    </source>
</evidence>
<accession>A0AAD0SS93</accession>
<keyword evidence="1" id="KW-0145">Chemotaxis</keyword>
<evidence type="ECO:0000256" key="2">
    <source>
        <dbReference type="ARBA" id="ARBA00029447"/>
    </source>
</evidence>
<dbReference type="Proteomes" id="UP000263040">
    <property type="component" value="Chromosome"/>
</dbReference>
<comment type="similarity">
    <text evidence="2">Belongs to the methyl-accepting chemotaxis (MCP) protein family.</text>
</comment>
<feature type="transmembrane region" description="Helical" evidence="4">
    <location>
        <begin position="194"/>
        <end position="214"/>
    </location>
</feature>
<keyword evidence="4" id="KW-0812">Transmembrane</keyword>
<keyword evidence="4" id="KW-0472">Membrane</keyword>